<feature type="domain" description="C2H2-type" evidence="2">
    <location>
        <begin position="56"/>
        <end position="84"/>
    </location>
</feature>
<keyword evidence="1" id="KW-0479">Metal-binding</keyword>
<feature type="domain" description="C2H2-type" evidence="2">
    <location>
        <begin position="86"/>
        <end position="112"/>
    </location>
</feature>
<keyword evidence="4" id="KW-1185">Reference proteome</keyword>
<sequence>MHVICMGRIVDHFSVHFAHSGPRMLRVCGNTLLITTVIHQLNTVVVPLGTSRRAALQCPVCPRMFVSKANLLVHAKNEHGDDRGPFNCSICGRIAKNKNSLRVHVYLYHRKN</sequence>
<dbReference type="AlphaFoldDB" id="A0A067RQD2"/>
<dbReference type="PROSITE" id="PS00028">
    <property type="entry name" value="ZINC_FINGER_C2H2_1"/>
    <property type="match status" value="1"/>
</dbReference>
<dbReference type="PROSITE" id="PS50157">
    <property type="entry name" value="ZINC_FINGER_C2H2_2"/>
    <property type="match status" value="2"/>
</dbReference>
<dbReference type="GO" id="GO:0008270">
    <property type="term" value="F:zinc ion binding"/>
    <property type="evidence" value="ECO:0007669"/>
    <property type="project" value="UniProtKB-KW"/>
</dbReference>
<dbReference type="InterPro" id="IPR013087">
    <property type="entry name" value="Znf_C2H2_type"/>
</dbReference>
<dbReference type="Gene3D" id="3.30.160.60">
    <property type="entry name" value="Classic Zinc Finger"/>
    <property type="match status" value="1"/>
</dbReference>
<dbReference type="InParanoid" id="A0A067RQD2"/>
<evidence type="ECO:0000256" key="1">
    <source>
        <dbReference type="PROSITE-ProRule" id="PRU00042"/>
    </source>
</evidence>
<organism evidence="3 4">
    <name type="scientific">Zootermopsis nevadensis</name>
    <name type="common">Dampwood termite</name>
    <dbReference type="NCBI Taxonomy" id="136037"/>
    <lineage>
        <taxon>Eukaryota</taxon>
        <taxon>Metazoa</taxon>
        <taxon>Ecdysozoa</taxon>
        <taxon>Arthropoda</taxon>
        <taxon>Hexapoda</taxon>
        <taxon>Insecta</taxon>
        <taxon>Pterygota</taxon>
        <taxon>Neoptera</taxon>
        <taxon>Polyneoptera</taxon>
        <taxon>Dictyoptera</taxon>
        <taxon>Blattodea</taxon>
        <taxon>Blattoidea</taxon>
        <taxon>Termitoidae</taxon>
        <taxon>Termopsidae</taxon>
        <taxon>Zootermopsis</taxon>
    </lineage>
</organism>
<dbReference type="InterPro" id="IPR008598">
    <property type="entry name" value="Di19_Zn-bd"/>
</dbReference>
<accession>A0A067RQD2</accession>
<dbReference type="SUPFAM" id="SSF57667">
    <property type="entry name" value="beta-beta-alpha zinc fingers"/>
    <property type="match status" value="1"/>
</dbReference>
<evidence type="ECO:0000259" key="2">
    <source>
        <dbReference type="PROSITE" id="PS50157"/>
    </source>
</evidence>
<reference evidence="3 4" key="1">
    <citation type="journal article" date="2014" name="Nat. Commun.">
        <title>Molecular traces of alternative social organization in a termite genome.</title>
        <authorList>
            <person name="Terrapon N."/>
            <person name="Li C."/>
            <person name="Robertson H.M."/>
            <person name="Ji L."/>
            <person name="Meng X."/>
            <person name="Booth W."/>
            <person name="Chen Z."/>
            <person name="Childers C.P."/>
            <person name="Glastad K.M."/>
            <person name="Gokhale K."/>
            <person name="Gowin J."/>
            <person name="Gronenberg W."/>
            <person name="Hermansen R.A."/>
            <person name="Hu H."/>
            <person name="Hunt B.G."/>
            <person name="Huylmans A.K."/>
            <person name="Khalil S.M."/>
            <person name="Mitchell R.D."/>
            <person name="Munoz-Torres M.C."/>
            <person name="Mustard J.A."/>
            <person name="Pan H."/>
            <person name="Reese J.T."/>
            <person name="Scharf M.E."/>
            <person name="Sun F."/>
            <person name="Vogel H."/>
            <person name="Xiao J."/>
            <person name="Yang W."/>
            <person name="Yang Z."/>
            <person name="Yang Z."/>
            <person name="Zhou J."/>
            <person name="Zhu J."/>
            <person name="Brent C.S."/>
            <person name="Elsik C.G."/>
            <person name="Goodisman M.A."/>
            <person name="Liberles D.A."/>
            <person name="Roe R.M."/>
            <person name="Vargo E.L."/>
            <person name="Vilcinskas A."/>
            <person name="Wang J."/>
            <person name="Bornberg-Bauer E."/>
            <person name="Korb J."/>
            <person name="Zhang G."/>
            <person name="Liebig J."/>
        </authorList>
    </citation>
    <scope>NUCLEOTIDE SEQUENCE [LARGE SCALE GENOMIC DNA]</scope>
    <source>
        <tissue evidence="3">Whole organism</tissue>
    </source>
</reference>
<dbReference type="EMBL" id="KK852529">
    <property type="protein sequence ID" value="KDR21954.1"/>
    <property type="molecule type" value="Genomic_DNA"/>
</dbReference>
<evidence type="ECO:0000313" key="3">
    <source>
        <dbReference type="EMBL" id="KDR21954.1"/>
    </source>
</evidence>
<name>A0A067RQD2_ZOONE</name>
<gene>
    <name evidence="3" type="ORF">L798_02843</name>
</gene>
<evidence type="ECO:0000313" key="4">
    <source>
        <dbReference type="Proteomes" id="UP000027135"/>
    </source>
</evidence>
<keyword evidence="1" id="KW-0863">Zinc-finger</keyword>
<dbReference type="Proteomes" id="UP000027135">
    <property type="component" value="Unassembled WGS sequence"/>
</dbReference>
<proteinExistence type="predicted"/>
<keyword evidence="1" id="KW-0862">Zinc</keyword>
<dbReference type="InterPro" id="IPR036236">
    <property type="entry name" value="Znf_C2H2_sf"/>
</dbReference>
<dbReference type="Pfam" id="PF05605">
    <property type="entry name" value="zf-Di19"/>
    <property type="match status" value="1"/>
</dbReference>
<protein>
    <recommendedName>
        <fullName evidence="2">C2H2-type domain-containing protein</fullName>
    </recommendedName>
</protein>
<dbReference type="SMART" id="SM00355">
    <property type="entry name" value="ZnF_C2H2"/>
    <property type="match status" value="2"/>
</dbReference>